<evidence type="ECO:0000313" key="3">
    <source>
        <dbReference type="Proteomes" id="UP000272412"/>
    </source>
</evidence>
<dbReference type="EMBL" id="RPFL01000004">
    <property type="protein sequence ID" value="RPD90128.1"/>
    <property type="molecule type" value="Genomic_DNA"/>
</dbReference>
<gene>
    <name evidence="2" type="ORF">EGK74_02195</name>
</gene>
<keyword evidence="1" id="KW-0812">Transmembrane</keyword>
<dbReference type="AlphaFoldDB" id="A0A3N4N4I1"/>
<keyword evidence="3" id="KW-1185">Reference proteome</keyword>
<evidence type="ECO:0000256" key="1">
    <source>
        <dbReference type="SAM" id="Phobius"/>
    </source>
</evidence>
<protein>
    <submittedName>
        <fullName evidence="2">Transcriptional regulator</fullName>
    </submittedName>
</protein>
<keyword evidence="1" id="KW-0472">Membrane</keyword>
<dbReference type="OrthoDB" id="8613104at2"/>
<dbReference type="Proteomes" id="UP000272412">
    <property type="component" value="Unassembled WGS sequence"/>
</dbReference>
<dbReference type="Pfam" id="PF07254">
    <property type="entry name" value="Cpta_toxin"/>
    <property type="match status" value="1"/>
</dbReference>
<feature type="transmembrane region" description="Helical" evidence="1">
    <location>
        <begin position="12"/>
        <end position="34"/>
    </location>
</feature>
<dbReference type="InterPro" id="IPR009883">
    <property type="entry name" value="YgfX"/>
</dbReference>
<evidence type="ECO:0000313" key="2">
    <source>
        <dbReference type="EMBL" id="RPD90128.1"/>
    </source>
</evidence>
<keyword evidence="1" id="KW-1133">Transmembrane helix</keyword>
<dbReference type="RefSeq" id="WP_096294779.1">
    <property type="nucleotide sequence ID" value="NZ_CP023429.1"/>
</dbReference>
<reference evidence="2 3" key="1">
    <citation type="submission" date="2018-11" db="EMBL/GenBank/DDBJ databases">
        <title>Neisseria weixii sp. nov. isolated from the rectal contents of plateau pika (Ochotona cruzoniae).</title>
        <authorList>
            <person name="Zhang G."/>
        </authorList>
    </citation>
    <scope>NUCLEOTIDE SEQUENCE [LARGE SCALE GENOMIC DNA]</scope>
    <source>
        <strain evidence="2 3">10009</strain>
    </source>
</reference>
<name>A0A3N4N4I1_9NEIS</name>
<accession>A0A3N4N4I1</accession>
<proteinExistence type="predicted"/>
<sequence>MRAFQTALKPSRSLKIMVLALHLLAAVMCAVWFYGAMFGLGLFGLALSSVFAWYHADLRGHQTVKQIAVNRLQQAAIFIGREQTAFEAVLGGASLVTRHVLFLQWHTGSRTIWQLVLPDMLDKEAHRRLRVWARWCQAEQNPFKQKI</sequence>
<comment type="caution">
    <text evidence="2">The sequence shown here is derived from an EMBL/GenBank/DDBJ whole genome shotgun (WGS) entry which is preliminary data.</text>
</comment>
<dbReference type="KEGG" id="nwx:CGZ65_03080"/>
<organism evidence="2 3">
    <name type="scientific">Neisseria weixii</name>
    <dbReference type="NCBI Taxonomy" id="1853276"/>
    <lineage>
        <taxon>Bacteria</taxon>
        <taxon>Pseudomonadati</taxon>
        <taxon>Pseudomonadota</taxon>
        <taxon>Betaproteobacteria</taxon>
        <taxon>Neisseriales</taxon>
        <taxon>Neisseriaceae</taxon>
        <taxon>Neisseria</taxon>
    </lineage>
</organism>